<reference evidence="1 2" key="1">
    <citation type="journal article" date="2011" name="Environ. Microbiol.">
        <title>Lausannevirus, a giant amoebal virus encoding histone doublets.</title>
        <authorList>
            <person name="Thomas V."/>
            <person name="Bertelli C."/>
            <person name="Collyn F."/>
            <person name="Casson N."/>
            <person name="Telenti A."/>
            <person name="Goesmann A."/>
            <person name="Croxatto A."/>
            <person name="Greub G."/>
        </authorList>
    </citation>
    <scope>NUCLEOTIDE SEQUENCE [LARGE SCALE GENOMIC DNA]</scope>
    <source>
        <strain evidence="1">7715</strain>
    </source>
</reference>
<proteinExistence type="predicted"/>
<dbReference type="OrthoDB" id="23959at10239"/>
<organism evidence="1 2">
    <name type="scientific">Lausannevirus</name>
    <dbReference type="NCBI Taxonomy" id="999883"/>
    <lineage>
        <taxon>Viruses</taxon>
        <taxon>Varidnaviria</taxon>
        <taxon>Bamfordvirae</taxon>
        <taxon>Nucleocytoviricota</taxon>
        <taxon>Megaviricetes</taxon>
        <taxon>Pimascovirales</taxon>
        <taxon>Pimascovirales incertae sedis</taxon>
        <taxon>Marseilleviridae</taxon>
        <taxon>Losannavirus</taxon>
        <taxon>Losannavirus lausannense</taxon>
    </lineage>
</organism>
<dbReference type="RefSeq" id="YP_004347192.1">
    <property type="nucleotide sequence ID" value="NC_015326.1"/>
</dbReference>
<accession>F2WLF7</accession>
<dbReference type="Proteomes" id="UP000203366">
    <property type="component" value="Segment"/>
</dbReference>
<dbReference type="GeneID" id="10399812"/>
<keyword evidence="2" id="KW-1185">Reference proteome</keyword>
<name>F2WLF7_9VIRU</name>
<sequence>MKDNIIRKNIMQSVSIKNTKATHVDILLPSNDVQKMCVCMEFAPSKMKKTVFVFFTLEGVERPWKSEAIEINLSKRKTRFMGEIIPSSYFDKREGIAPHLCVCILDEEKKHFKSTVQWSLEAEF</sequence>
<dbReference type="KEGG" id="vg:10399812"/>
<dbReference type="EMBL" id="HQ113105">
    <property type="protein sequence ID" value="AEA07080.1"/>
    <property type="molecule type" value="Genomic_DNA"/>
</dbReference>
<protein>
    <submittedName>
        <fullName evidence="1">Uncharacterized protein</fullName>
    </submittedName>
</protein>
<evidence type="ECO:0000313" key="1">
    <source>
        <dbReference type="EMBL" id="AEA07080.1"/>
    </source>
</evidence>
<evidence type="ECO:0000313" key="2">
    <source>
        <dbReference type="Proteomes" id="UP000203366"/>
    </source>
</evidence>
<gene>
    <name evidence="1" type="ORF">LAU_0229</name>
</gene>